<dbReference type="InterPro" id="IPR042099">
    <property type="entry name" value="ANL_N_sf"/>
</dbReference>
<dbReference type="GO" id="GO:0006631">
    <property type="term" value="P:fatty acid metabolic process"/>
    <property type="evidence" value="ECO:0007669"/>
    <property type="project" value="TreeGrafter"/>
</dbReference>
<dbReference type="RefSeq" id="WP_016491293.1">
    <property type="nucleotide sequence ID" value="NC_021499.1"/>
</dbReference>
<sequence>MLPPPRAKTVYELLQASASAHRDKPALTYLSDLSPIEGQQVSYGELLANTHRAARLILDLAGSRKPVVSLLLPNIPQSQYLLWSAACVGVANPLNPLLCEDALYNLMLKANTELIFVLGPMPGSDLWQKTLNVARRLPHQPKCVSVVTAGGDFSFEALLDNYSAAELEAQLQPQADDIAAYFHTGGTTGLPKLACHTHANQVAAAHAYVRCMAASSADVALNGLPLFHVAGALVNSLGGIASGLHMLLPTLAGFRNPEVIQRHWQLVERYGITISGGIPTSVAAMLEVPLGGHDISSLRLMISGGAPVPAALCEQLRAMTGLNLYQAYGMTEAAGVITLPNLECPSIPGSAGHVSGAIEVRIAGNGEICVRGPTVFPGYLGHGENPLEDGWLRTGDLGRLDDQGNLFITGRAKDLIIRSGHNIDPALIENCLESHPQVSLAAAVGMPDEYAGELPVAFVQLRRGSLARVDELLAYALEHMAERPACPKRIFLLEQLPVTAVGKIIKHRLRELAAAHAYNERAEQRGLRLTVEVNQQSDGSLVLNLENVPVEHRGWCAEQAERLGLRWDAGANAPERGIARDARPE</sequence>
<dbReference type="PANTHER" id="PTHR43201:SF5">
    <property type="entry name" value="MEDIUM-CHAIN ACYL-COA LIGASE ACSF2, MITOCHONDRIAL"/>
    <property type="match status" value="1"/>
</dbReference>
<dbReference type="PANTHER" id="PTHR43201">
    <property type="entry name" value="ACYL-COA SYNTHETASE"/>
    <property type="match status" value="1"/>
</dbReference>
<comment type="similarity">
    <text evidence="1">Belongs to the ATP-dependent AMP-binding enzyme family.</text>
</comment>
<dbReference type="GO" id="GO:0031956">
    <property type="term" value="F:medium-chain fatty acid-CoA ligase activity"/>
    <property type="evidence" value="ECO:0007669"/>
    <property type="project" value="TreeGrafter"/>
</dbReference>
<feature type="domain" description="AMP-dependent synthetase/ligase" evidence="3">
    <location>
        <begin position="15"/>
        <end position="380"/>
    </location>
</feature>
<dbReference type="SUPFAM" id="SSF56801">
    <property type="entry name" value="Acetyl-CoA synthetase-like"/>
    <property type="match status" value="1"/>
</dbReference>
<evidence type="ECO:0000256" key="1">
    <source>
        <dbReference type="ARBA" id="ARBA00006432"/>
    </source>
</evidence>
<dbReference type="Pfam" id="PF13193">
    <property type="entry name" value="AMP-binding_C"/>
    <property type="match status" value="1"/>
</dbReference>
<dbReference type="OrthoDB" id="9803968at2"/>
<reference evidence="5 6" key="1">
    <citation type="journal article" date="2013" name="Genome Announc.">
        <title>Complete Genome Sequence of the Carbazole Degrader Pseudomonas resinovorans Strain CA10 (NBRC 106553).</title>
        <authorList>
            <person name="Shintani M."/>
            <person name="Hosoyama A."/>
            <person name="Ohji S."/>
            <person name="Tsuchikane K."/>
            <person name="Takarada H."/>
            <person name="Yamazoe A."/>
            <person name="Fujita N."/>
            <person name="Nojiri H."/>
        </authorList>
    </citation>
    <scope>NUCLEOTIDE SEQUENCE [LARGE SCALE GENOMIC DNA]</scope>
    <source>
        <strain evidence="5 6">NBRC 106553</strain>
    </source>
</reference>
<evidence type="ECO:0008006" key="7">
    <source>
        <dbReference type="Google" id="ProtNLM"/>
    </source>
</evidence>
<dbReference type="Pfam" id="PF00501">
    <property type="entry name" value="AMP-binding"/>
    <property type="match status" value="1"/>
</dbReference>
<dbReference type="Gene3D" id="3.40.50.12780">
    <property type="entry name" value="N-terminal domain of ligase-like"/>
    <property type="match status" value="1"/>
</dbReference>
<evidence type="ECO:0000256" key="2">
    <source>
        <dbReference type="ARBA" id="ARBA00022598"/>
    </source>
</evidence>
<protein>
    <recommendedName>
        <fullName evidence="7">Fatty-acid--CoA ligase</fullName>
    </recommendedName>
</protein>
<dbReference type="STRING" id="1245471.PCA10_13590"/>
<dbReference type="EMBL" id="AP013068">
    <property type="protein sequence ID" value="BAN47091.1"/>
    <property type="molecule type" value="Genomic_DNA"/>
</dbReference>
<feature type="domain" description="AMP-binding enzyme C-terminal" evidence="4">
    <location>
        <begin position="428"/>
        <end position="503"/>
    </location>
</feature>
<keyword evidence="6" id="KW-1185">Reference proteome</keyword>
<dbReference type="InterPro" id="IPR025110">
    <property type="entry name" value="AMP-bd_C"/>
</dbReference>
<gene>
    <name evidence="5" type="ORF">PCA10_13590</name>
</gene>
<evidence type="ECO:0000259" key="3">
    <source>
        <dbReference type="Pfam" id="PF00501"/>
    </source>
</evidence>
<dbReference type="PATRIC" id="fig|1245471.3.peg.1374"/>
<evidence type="ECO:0000313" key="6">
    <source>
        <dbReference type="Proteomes" id="UP000015503"/>
    </source>
</evidence>
<evidence type="ECO:0000313" key="5">
    <source>
        <dbReference type="EMBL" id="BAN47091.1"/>
    </source>
</evidence>
<dbReference type="eggNOG" id="COG0318">
    <property type="taxonomic scope" value="Bacteria"/>
</dbReference>
<dbReference type="InterPro" id="IPR045851">
    <property type="entry name" value="AMP-bd_C_sf"/>
</dbReference>
<dbReference type="InterPro" id="IPR000873">
    <property type="entry name" value="AMP-dep_synth/lig_dom"/>
</dbReference>
<keyword evidence="2" id="KW-0436">Ligase</keyword>
<dbReference type="Proteomes" id="UP000015503">
    <property type="component" value="Chromosome"/>
</dbReference>
<dbReference type="InterPro" id="IPR020845">
    <property type="entry name" value="AMP-binding_CS"/>
</dbReference>
<proteinExistence type="inferred from homology"/>
<dbReference type="KEGG" id="pre:PCA10_13590"/>
<organism evidence="5 6">
    <name type="scientific">Metapseudomonas resinovorans NBRC 106553</name>
    <dbReference type="NCBI Taxonomy" id="1245471"/>
    <lineage>
        <taxon>Bacteria</taxon>
        <taxon>Pseudomonadati</taxon>
        <taxon>Pseudomonadota</taxon>
        <taxon>Gammaproteobacteria</taxon>
        <taxon>Pseudomonadales</taxon>
        <taxon>Pseudomonadaceae</taxon>
        <taxon>Metapseudomonas</taxon>
    </lineage>
</organism>
<name>S6ASN4_METRE</name>
<dbReference type="AlphaFoldDB" id="S6ASN4"/>
<accession>S6ASN4</accession>
<dbReference type="Gene3D" id="3.30.300.30">
    <property type="match status" value="1"/>
</dbReference>
<dbReference type="HOGENOM" id="CLU_000022_59_0_6"/>
<dbReference type="PROSITE" id="PS00455">
    <property type="entry name" value="AMP_BINDING"/>
    <property type="match status" value="1"/>
</dbReference>
<evidence type="ECO:0000259" key="4">
    <source>
        <dbReference type="Pfam" id="PF13193"/>
    </source>
</evidence>